<feature type="region of interest" description="Disordered" evidence="1">
    <location>
        <begin position="556"/>
        <end position="578"/>
    </location>
</feature>
<accession>A0A8T1MSL3</accession>
<comment type="caution">
    <text evidence="2">The sequence shown here is derived from an EMBL/GenBank/DDBJ whole genome shotgun (WGS) entry which is preliminary data.</text>
</comment>
<dbReference type="Proteomes" id="UP000286415">
    <property type="component" value="Unassembled WGS sequence"/>
</dbReference>
<dbReference type="EMBL" id="NIRI02000042">
    <property type="protein sequence ID" value="KAG5452377.1"/>
    <property type="molecule type" value="Genomic_DNA"/>
</dbReference>
<sequence length="1402" mass="156039">MNIVSSLAVPGVWSYYNKEKDVQSTRATLWCAPETEEEPDQPGVLPKVCGYRLTTHHQVLAPTDADSLIKQLTSYINSRNGVDNAVRFEAALDVLDVLLLLRHHVRLCVASEELSHLWESIGNILARGHSFLPAIDCIAICSAIPNCPLLQHYFERLTKQLVELLETCLSDSRSQPCLDRINKWIAAFQRVEKFVLDTRSSHVPAQMLQTFAEASTLKFLDYVQELKALVPITIIADPLDCFTEETLLLAFCQLLTNWANISSALNEMCATSGNRIPEVGPPTEEGEPSSKLFSLAVETTSDDPKTLQSSKNDDDYVAISGTSTSEMAWILDDPGAEMTASKLKGVLKNQRESCAATAQDESAQTDTRFSYKLNWPRHLSNSEFANVFNILFHRCLRRRIAMVTMGSDPKDLDLSGVDQLDGDSGGSLDTSVISLLLQVPLFATSLHGPLFGTMGCSIVDEHSDELPAAKGEQTQQFYYGFTSRSTTGSWMGAVGTGAGLPYPSISVSKSTSDFVSFVISTVTPVLISMMEADLQNPMTYNISHLLEHLTLSSPDKETPPVVSSPGYPITSNFANDSERETEENSFRSIVLDALSTLLQFLSGHQTRTSEDEVGTGIMVQIGNVMLSTDGDGDPRNLERLALCMSDCLLLRSLCNVLAVVFVNKFKIPMSSMSDSLNLLTSDDVSSQLTELMKQYDYAIRALSEHLVDLSIQHGEHLANELMEGRQQTVDQSLIDHLTETTPGTSALLIYRHLSDLWALVSKTCPAGLARQIMAHVSGQCLHSLAQLITTEEFLTSVDQRSGLKSDLWTLMKTAEFCLLVSSETVSEVIGVGQLPADVSLIHGVATLLTQTFVCQYMPDTVWDRIHLGGFYRGLETDKTDFPFALSNWLRFTNPALFPELPCVLLQTRRDQTELEVEWELFTHGHHFDPVRLVNLLTLSEAKLSLNMLSYVSSPKFFSISKEYKLACRLFLALFRICSLVPGLHSFPTTLLTRIYSREKSWAIGACSSDSSLPECWPPWFRAILQLLADPITRIYNAFEVLVRRHVSLDEALTADTLIIDSKHRSPVAIFQGHEPLHRSFLTNIFPSGKLPCGCSIPHPIPLGPQELDTTLTDEGHNDNPSLSKRKQATQKKLQELKIGSYDSYYTHTGYIREAWRSLAVDIVHCVIFSVPASILSAFVAIEEMIAQSSSEELAFLRGGSLGIHVFLAGLLLRVFSENENGNNAEIRRLQRLVLWEHLCSLLEAPEGQEQEVMECKKRMTSHLENLLNQPGEFSGMIDQSTSSRSFQLTQQVRIVQQHALPDLYFIHWFFKRNPSWIRDLIRQDLDSSTTTSEPNLSVMIDKSDEGQKPDACLWLCQELDWDQLSSVNIGLTPDSIEDLRIGLDQSDPQHSHDLASAVQIQA</sequence>
<reference evidence="2 3" key="1">
    <citation type="journal article" date="2018" name="Biotechnol. Adv.">
        <title>Improved genomic resources and new bioinformatic workflow for the carcinogenic parasite Clonorchis sinensis: Biotechnological implications.</title>
        <authorList>
            <person name="Wang D."/>
            <person name="Korhonen P.K."/>
            <person name="Gasser R.B."/>
            <person name="Young N.D."/>
        </authorList>
    </citation>
    <scope>NUCLEOTIDE SEQUENCE [LARGE SCALE GENOMIC DNA]</scope>
    <source>
        <strain evidence="2">Cs-k2</strain>
    </source>
</reference>
<protein>
    <submittedName>
        <fullName evidence="2">Uncharacterized protein</fullName>
    </submittedName>
</protein>
<organism evidence="2 3">
    <name type="scientific">Clonorchis sinensis</name>
    <name type="common">Chinese liver fluke</name>
    <dbReference type="NCBI Taxonomy" id="79923"/>
    <lineage>
        <taxon>Eukaryota</taxon>
        <taxon>Metazoa</taxon>
        <taxon>Spiralia</taxon>
        <taxon>Lophotrochozoa</taxon>
        <taxon>Platyhelminthes</taxon>
        <taxon>Trematoda</taxon>
        <taxon>Digenea</taxon>
        <taxon>Opisthorchiida</taxon>
        <taxon>Opisthorchiata</taxon>
        <taxon>Opisthorchiidae</taxon>
        <taxon>Clonorchis</taxon>
    </lineage>
</organism>
<keyword evidence="3" id="KW-1185">Reference proteome</keyword>
<evidence type="ECO:0000256" key="1">
    <source>
        <dbReference type="SAM" id="MobiDB-lite"/>
    </source>
</evidence>
<reference evidence="2 3" key="2">
    <citation type="journal article" date="2021" name="Genomics">
        <title>High-quality reference genome for Clonorchis sinensis.</title>
        <authorList>
            <person name="Young N.D."/>
            <person name="Stroehlein A.J."/>
            <person name="Kinkar L."/>
            <person name="Wang T."/>
            <person name="Sohn W.M."/>
            <person name="Chang B.C.H."/>
            <person name="Kaur P."/>
            <person name="Weisz D."/>
            <person name="Dudchenko O."/>
            <person name="Aiden E.L."/>
            <person name="Korhonen P.K."/>
            <person name="Gasser R.B."/>
        </authorList>
    </citation>
    <scope>NUCLEOTIDE SEQUENCE [LARGE SCALE GENOMIC DNA]</scope>
    <source>
        <strain evidence="2">Cs-k2</strain>
    </source>
</reference>
<name>A0A8T1MSL3_CLOSI</name>
<evidence type="ECO:0000313" key="2">
    <source>
        <dbReference type="EMBL" id="KAG5452377.1"/>
    </source>
</evidence>
<proteinExistence type="predicted"/>
<dbReference type="OrthoDB" id="6263911at2759"/>
<feature type="region of interest" description="Disordered" evidence="1">
    <location>
        <begin position="1105"/>
        <end position="1127"/>
    </location>
</feature>
<feature type="compositionally biased region" description="Polar residues" evidence="1">
    <location>
        <begin position="1107"/>
        <end position="1122"/>
    </location>
</feature>
<evidence type="ECO:0000313" key="3">
    <source>
        <dbReference type="Proteomes" id="UP000286415"/>
    </source>
</evidence>
<gene>
    <name evidence="2" type="ORF">CSKR_114062</name>
</gene>